<dbReference type="Pfam" id="PF00561">
    <property type="entry name" value="Abhydrolase_1"/>
    <property type="match status" value="1"/>
</dbReference>
<protein>
    <recommendedName>
        <fullName evidence="1">AB hydrolase-1 domain-containing protein</fullName>
    </recommendedName>
</protein>
<dbReference type="InterPro" id="IPR029058">
    <property type="entry name" value="AB_hydrolase_fold"/>
</dbReference>
<proteinExistence type="predicted"/>
<evidence type="ECO:0000313" key="2">
    <source>
        <dbReference type="EMBL" id="KAI9558776.1"/>
    </source>
</evidence>
<dbReference type="GO" id="GO:0004622">
    <property type="term" value="F:phosphatidylcholine lysophospholipase activity"/>
    <property type="evidence" value="ECO:0007669"/>
    <property type="project" value="TreeGrafter"/>
</dbReference>
<dbReference type="InterPro" id="IPR000073">
    <property type="entry name" value="AB_hydrolase_1"/>
</dbReference>
<dbReference type="GO" id="GO:0006660">
    <property type="term" value="P:phosphatidylserine catabolic process"/>
    <property type="evidence" value="ECO:0007669"/>
    <property type="project" value="TreeGrafter"/>
</dbReference>
<reference evidence="2 3" key="1">
    <citation type="submission" date="2022-05" db="EMBL/GenBank/DDBJ databases">
        <title>A multi-omics perspective on studying reproductive biology in Daphnia sinensis.</title>
        <authorList>
            <person name="Jia J."/>
        </authorList>
    </citation>
    <scope>NUCLEOTIDE SEQUENCE [LARGE SCALE GENOMIC DNA]</scope>
    <source>
        <strain evidence="2 3">WSL</strain>
    </source>
</reference>
<organism evidence="2 3">
    <name type="scientific">Daphnia sinensis</name>
    <dbReference type="NCBI Taxonomy" id="1820382"/>
    <lineage>
        <taxon>Eukaryota</taxon>
        <taxon>Metazoa</taxon>
        <taxon>Ecdysozoa</taxon>
        <taxon>Arthropoda</taxon>
        <taxon>Crustacea</taxon>
        <taxon>Branchiopoda</taxon>
        <taxon>Diplostraca</taxon>
        <taxon>Cladocera</taxon>
        <taxon>Anomopoda</taxon>
        <taxon>Daphniidae</taxon>
        <taxon>Daphnia</taxon>
        <taxon>Daphnia similis group</taxon>
    </lineage>
</organism>
<dbReference type="Proteomes" id="UP000820818">
    <property type="component" value="Linkage Group LG5"/>
</dbReference>
<dbReference type="AlphaFoldDB" id="A0AAD5L9U3"/>
<dbReference type="EMBL" id="WJBH02000005">
    <property type="protein sequence ID" value="KAI9558776.1"/>
    <property type="molecule type" value="Genomic_DNA"/>
</dbReference>
<dbReference type="Gene3D" id="3.40.50.1820">
    <property type="entry name" value="alpha/beta hydrolase"/>
    <property type="match status" value="1"/>
</dbReference>
<dbReference type="PANTHER" id="PTHR12277">
    <property type="entry name" value="ALPHA/BETA HYDROLASE DOMAIN-CONTAINING PROTEIN"/>
    <property type="match status" value="1"/>
</dbReference>
<gene>
    <name evidence="2" type="ORF">GHT06_015565</name>
</gene>
<evidence type="ECO:0000259" key="1">
    <source>
        <dbReference type="Pfam" id="PF00561"/>
    </source>
</evidence>
<dbReference type="SUPFAM" id="SSF53474">
    <property type="entry name" value="alpha/beta-Hydrolases"/>
    <property type="match status" value="1"/>
</dbReference>
<dbReference type="GO" id="GO:0005789">
    <property type="term" value="C:endoplasmic reticulum membrane"/>
    <property type="evidence" value="ECO:0007669"/>
    <property type="project" value="TreeGrafter"/>
</dbReference>
<dbReference type="PANTHER" id="PTHR12277:SF194">
    <property type="entry name" value="FI04476P"/>
    <property type="match status" value="1"/>
</dbReference>
<evidence type="ECO:0000313" key="3">
    <source>
        <dbReference type="Proteomes" id="UP000820818"/>
    </source>
</evidence>
<comment type="caution">
    <text evidence="2">The sequence shown here is derived from an EMBL/GenBank/DDBJ whole genome shotgun (WGS) entry which is preliminary data.</text>
</comment>
<name>A0AAD5L9U3_9CRUS</name>
<keyword evidence="3" id="KW-1185">Reference proteome</keyword>
<sequence>MHHLVLLVIVITVVIYVVLPLIFRYSAAFQCQLVFLPYTTGLRWPIEVNYSQPKIHGLKGTRNFYVSTEPKVQVGVWHVLPRDLVDTYSDNSEKSLAVGNPIVLYLHGNSGSRATSHRVELYKLLQFHNYHVVAFDYRGFADSSQVLMSENGATIDAVHVYEYIRQFSGKSTVIVWGHSLGSAVALKMVAQLCAVKQSPDRLVLESPFNNIRDVFRNHPLTLIYRPLSVVDRFFTERLETNNVAFDSDVHIAGVECHILILHARDDRIVPIFLTRKLYEAGLKSRPTNAASLQFIEFPPDLHCGHECIYSAPQLPSIIQQLVDLGRF</sequence>
<dbReference type="GO" id="GO:0047372">
    <property type="term" value="F:monoacylglycerol lipase activity"/>
    <property type="evidence" value="ECO:0007669"/>
    <property type="project" value="TreeGrafter"/>
</dbReference>
<dbReference type="GO" id="GO:0052651">
    <property type="term" value="P:monoacylglycerol catabolic process"/>
    <property type="evidence" value="ECO:0007669"/>
    <property type="project" value="TreeGrafter"/>
</dbReference>
<feature type="domain" description="AB hydrolase-1" evidence="1">
    <location>
        <begin position="101"/>
        <end position="208"/>
    </location>
</feature>
<accession>A0AAD5L9U3</accession>